<comment type="function">
    <text evidence="1 9">May be involved in fusion of retrograde transport vesicles derived from an endocytic compartment with the Golgi complex.</text>
</comment>
<keyword evidence="5 9" id="KW-0653">Protein transport</keyword>
<dbReference type="GO" id="GO:0012505">
    <property type="term" value="C:endomembrane system"/>
    <property type="evidence" value="ECO:0007669"/>
    <property type="project" value="UniProtKB-ARBA"/>
</dbReference>
<keyword evidence="6 9" id="KW-1133">Transmembrane helix</keyword>
<keyword evidence="12" id="KW-1185">Reference proteome</keyword>
<protein>
    <recommendedName>
        <fullName evidence="9">Vesicle transport protein</fullName>
    </recommendedName>
</protein>
<keyword evidence="3 9" id="KW-0813">Transport</keyword>
<feature type="transmembrane region" description="Helical" evidence="9">
    <location>
        <begin position="38"/>
        <end position="58"/>
    </location>
</feature>
<feature type="transmembrane region" description="Helical" evidence="9">
    <location>
        <begin position="64"/>
        <end position="89"/>
    </location>
</feature>
<evidence type="ECO:0000256" key="9">
    <source>
        <dbReference type="RuleBase" id="RU363111"/>
    </source>
</evidence>
<comment type="similarity">
    <text evidence="8 9">Belongs to the SFT2 family.</text>
</comment>
<dbReference type="InterPro" id="IPR007305">
    <property type="entry name" value="Vesicle_transpt_Got1/SFT2"/>
</dbReference>
<feature type="transmembrane region" description="Helical" evidence="9">
    <location>
        <begin position="126"/>
        <end position="146"/>
    </location>
</feature>
<keyword evidence="4 9" id="KW-0812">Transmembrane</keyword>
<dbReference type="EMBL" id="CADEPM010000007">
    <property type="protein sequence ID" value="CAB3408993.1"/>
    <property type="molecule type" value="Genomic_DNA"/>
</dbReference>
<evidence type="ECO:0000256" key="1">
    <source>
        <dbReference type="ARBA" id="ARBA00003566"/>
    </source>
</evidence>
<evidence type="ECO:0000256" key="10">
    <source>
        <dbReference type="SAM" id="MobiDB-lite"/>
    </source>
</evidence>
<evidence type="ECO:0000313" key="11">
    <source>
        <dbReference type="EMBL" id="CAB3408993.1"/>
    </source>
</evidence>
<organism evidence="11 12">
    <name type="scientific">Caenorhabditis bovis</name>
    <dbReference type="NCBI Taxonomy" id="2654633"/>
    <lineage>
        <taxon>Eukaryota</taxon>
        <taxon>Metazoa</taxon>
        <taxon>Ecdysozoa</taxon>
        <taxon>Nematoda</taxon>
        <taxon>Chromadorea</taxon>
        <taxon>Rhabditida</taxon>
        <taxon>Rhabditina</taxon>
        <taxon>Rhabditomorpha</taxon>
        <taxon>Rhabditoidea</taxon>
        <taxon>Rhabditidae</taxon>
        <taxon>Peloderinae</taxon>
        <taxon>Caenorhabditis</taxon>
    </lineage>
</organism>
<sequence length="158" mass="17680">MFGSMQRGEQETPPIEQDRRELEQQSTMSTGMSWEIRVQCFIGLFVLSVIASLCGSFLLVRTKITGFCIMTSFSAILSLSSTCFLMGPIGQIKKMFDKSRWIASTIYLLMIASTLISGLYLNNSALAITCTIGQYIAMAWYSLSYIPYAREALARVFC</sequence>
<evidence type="ECO:0000256" key="7">
    <source>
        <dbReference type="ARBA" id="ARBA00023136"/>
    </source>
</evidence>
<accession>A0A8S1F9Z8</accession>
<dbReference type="GO" id="GO:0005737">
    <property type="term" value="C:cytoplasm"/>
    <property type="evidence" value="ECO:0007669"/>
    <property type="project" value="UniProtKB-ARBA"/>
</dbReference>
<comment type="subcellular location">
    <subcellularLocation>
        <location evidence="2 9">Membrane</location>
        <topology evidence="2 9">Multi-pass membrane protein</topology>
    </subcellularLocation>
</comment>
<dbReference type="Proteomes" id="UP000494206">
    <property type="component" value="Unassembled WGS sequence"/>
</dbReference>
<dbReference type="Pfam" id="PF04178">
    <property type="entry name" value="Got1"/>
    <property type="match status" value="1"/>
</dbReference>
<evidence type="ECO:0000313" key="12">
    <source>
        <dbReference type="Proteomes" id="UP000494206"/>
    </source>
</evidence>
<evidence type="ECO:0000256" key="6">
    <source>
        <dbReference type="ARBA" id="ARBA00022989"/>
    </source>
</evidence>
<dbReference type="InterPro" id="IPR011691">
    <property type="entry name" value="Vesicle_transpt_SFT2"/>
</dbReference>
<gene>
    <name evidence="11" type="ORF">CBOVIS_LOCUS10707</name>
</gene>
<dbReference type="GO" id="GO:0016020">
    <property type="term" value="C:membrane"/>
    <property type="evidence" value="ECO:0007669"/>
    <property type="project" value="UniProtKB-SubCell"/>
</dbReference>
<comment type="caution">
    <text evidence="11">The sequence shown here is derived from an EMBL/GenBank/DDBJ whole genome shotgun (WGS) entry which is preliminary data.</text>
</comment>
<dbReference type="PANTHER" id="PTHR23137:SF6">
    <property type="entry name" value="VESICLE TRANSPORT PROTEIN"/>
    <property type="match status" value="1"/>
</dbReference>
<dbReference type="AlphaFoldDB" id="A0A8S1F9Z8"/>
<dbReference type="GO" id="GO:0016192">
    <property type="term" value="P:vesicle-mediated transport"/>
    <property type="evidence" value="ECO:0007669"/>
    <property type="project" value="InterPro"/>
</dbReference>
<feature type="transmembrane region" description="Helical" evidence="9">
    <location>
        <begin position="101"/>
        <end position="120"/>
    </location>
</feature>
<keyword evidence="7 9" id="KW-0472">Membrane</keyword>
<evidence type="ECO:0000256" key="3">
    <source>
        <dbReference type="ARBA" id="ARBA00022448"/>
    </source>
</evidence>
<evidence type="ECO:0000256" key="8">
    <source>
        <dbReference type="ARBA" id="ARBA00025800"/>
    </source>
</evidence>
<name>A0A8S1F9Z8_9PELO</name>
<dbReference type="OrthoDB" id="73614at2759"/>
<dbReference type="PANTHER" id="PTHR23137">
    <property type="entry name" value="VESICLE TRANSPORT PROTEIN-RELATED"/>
    <property type="match status" value="1"/>
</dbReference>
<evidence type="ECO:0000256" key="2">
    <source>
        <dbReference type="ARBA" id="ARBA00004141"/>
    </source>
</evidence>
<dbReference type="GO" id="GO:0015031">
    <property type="term" value="P:protein transport"/>
    <property type="evidence" value="ECO:0007669"/>
    <property type="project" value="UniProtKB-KW"/>
</dbReference>
<reference evidence="11 12" key="1">
    <citation type="submission" date="2020-04" db="EMBL/GenBank/DDBJ databases">
        <authorList>
            <person name="Laetsch R D."/>
            <person name="Stevens L."/>
            <person name="Kumar S."/>
            <person name="Blaxter L. M."/>
        </authorList>
    </citation>
    <scope>NUCLEOTIDE SEQUENCE [LARGE SCALE GENOMIC DNA]</scope>
</reference>
<evidence type="ECO:0000256" key="5">
    <source>
        <dbReference type="ARBA" id="ARBA00022927"/>
    </source>
</evidence>
<evidence type="ECO:0000256" key="4">
    <source>
        <dbReference type="ARBA" id="ARBA00022692"/>
    </source>
</evidence>
<feature type="region of interest" description="Disordered" evidence="10">
    <location>
        <begin position="1"/>
        <end position="22"/>
    </location>
</feature>
<proteinExistence type="inferred from homology"/>